<dbReference type="EMBL" id="SDMP01000011">
    <property type="protein sequence ID" value="RYR30558.1"/>
    <property type="molecule type" value="Genomic_DNA"/>
</dbReference>
<dbReference type="Gene3D" id="3.30.40.10">
    <property type="entry name" value="Zinc/RING finger domain, C3HC4 (zinc finger)"/>
    <property type="match status" value="1"/>
</dbReference>
<organism evidence="4 5">
    <name type="scientific">Arachis hypogaea</name>
    <name type="common">Peanut</name>
    <dbReference type="NCBI Taxonomy" id="3818"/>
    <lineage>
        <taxon>Eukaryota</taxon>
        <taxon>Viridiplantae</taxon>
        <taxon>Streptophyta</taxon>
        <taxon>Embryophyta</taxon>
        <taxon>Tracheophyta</taxon>
        <taxon>Spermatophyta</taxon>
        <taxon>Magnoliopsida</taxon>
        <taxon>eudicotyledons</taxon>
        <taxon>Gunneridae</taxon>
        <taxon>Pentapetalae</taxon>
        <taxon>rosids</taxon>
        <taxon>fabids</taxon>
        <taxon>Fabales</taxon>
        <taxon>Fabaceae</taxon>
        <taxon>Papilionoideae</taxon>
        <taxon>50 kb inversion clade</taxon>
        <taxon>dalbergioids sensu lato</taxon>
        <taxon>Dalbergieae</taxon>
        <taxon>Pterocarpus clade</taxon>
        <taxon>Arachis</taxon>
    </lineage>
</organism>
<keyword evidence="5" id="KW-1185">Reference proteome</keyword>
<evidence type="ECO:0000313" key="4">
    <source>
        <dbReference type="EMBL" id="RYR30558.1"/>
    </source>
</evidence>
<name>A0A445AVU2_ARAHY</name>
<gene>
    <name evidence="4" type="ORF">Ahy_B01g055301</name>
</gene>
<feature type="region of interest" description="Disordered" evidence="2">
    <location>
        <begin position="1"/>
        <end position="26"/>
    </location>
</feature>
<keyword evidence="1" id="KW-0862">Zinc</keyword>
<feature type="compositionally biased region" description="Basic residues" evidence="2">
    <location>
        <begin position="1"/>
        <end position="12"/>
    </location>
</feature>
<accession>A0A445AVU2</accession>
<dbReference type="PROSITE" id="PS50089">
    <property type="entry name" value="ZF_RING_2"/>
    <property type="match status" value="1"/>
</dbReference>
<comment type="caution">
    <text evidence="4">The sequence shown here is derived from an EMBL/GenBank/DDBJ whole genome shotgun (WGS) entry which is preliminary data.</text>
</comment>
<dbReference type="Proteomes" id="UP000289738">
    <property type="component" value="Chromosome B01"/>
</dbReference>
<dbReference type="PANTHER" id="PTHR31150:SF6">
    <property type="entry name" value="ZINC ION BINDING PROTEIN"/>
    <property type="match status" value="1"/>
</dbReference>
<sequence>MGKRKRISHHSHPQSDPHNPSPSSTEAILHSSNMELLSDEFLRSYSFFILTPLVDEDVDNIDFHHLSTFYASLQKPSHSGNSSAPPMQPGLDMIDGSMKLLNTHPTMPHHHHQGLGRSIFLKRSRHYYGHQYSRRNSANHANASSSRGKGVSSYDDRLPFKLAYQPNSQSRQLVEYREKTFSRPERIRSSSIAMDAVSPDAVKTVCAICQKPLRRKFNLLGGSLSCCELSVVAVLVCGHIYHADCLEQRTCIEEIRDPSCPVCLGLLLQVKGQ</sequence>
<dbReference type="AlphaFoldDB" id="A0A445AVU2"/>
<feature type="compositionally biased region" description="Polar residues" evidence="2">
    <location>
        <begin position="14"/>
        <end position="26"/>
    </location>
</feature>
<dbReference type="STRING" id="3818.A0A445AVU2"/>
<evidence type="ECO:0000256" key="2">
    <source>
        <dbReference type="SAM" id="MobiDB-lite"/>
    </source>
</evidence>
<dbReference type="GO" id="GO:0008270">
    <property type="term" value="F:zinc ion binding"/>
    <property type="evidence" value="ECO:0007669"/>
    <property type="project" value="UniProtKB-KW"/>
</dbReference>
<evidence type="ECO:0000259" key="3">
    <source>
        <dbReference type="PROSITE" id="PS50089"/>
    </source>
</evidence>
<evidence type="ECO:0000256" key="1">
    <source>
        <dbReference type="PROSITE-ProRule" id="PRU00175"/>
    </source>
</evidence>
<keyword evidence="1" id="KW-0479">Metal-binding</keyword>
<reference evidence="4 5" key="1">
    <citation type="submission" date="2019-01" db="EMBL/GenBank/DDBJ databases">
        <title>Sequencing of cultivated peanut Arachis hypogaea provides insights into genome evolution and oil improvement.</title>
        <authorList>
            <person name="Chen X."/>
        </authorList>
    </citation>
    <scope>NUCLEOTIDE SEQUENCE [LARGE SCALE GENOMIC DNA]</scope>
    <source>
        <strain evidence="5">cv. Fuhuasheng</strain>
        <tissue evidence="4">Leaves</tissue>
    </source>
</reference>
<feature type="domain" description="RING-type" evidence="3">
    <location>
        <begin position="206"/>
        <end position="263"/>
    </location>
</feature>
<proteinExistence type="predicted"/>
<evidence type="ECO:0000313" key="5">
    <source>
        <dbReference type="Proteomes" id="UP000289738"/>
    </source>
</evidence>
<protein>
    <recommendedName>
        <fullName evidence="3">RING-type domain-containing protein</fullName>
    </recommendedName>
</protein>
<feature type="region of interest" description="Disordered" evidence="2">
    <location>
        <begin position="132"/>
        <end position="152"/>
    </location>
</feature>
<dbReference type="SUPFAM" id="SSF57850">
    <property type="entry name" value="RING/U-box"/>
    <property type="match status" value="1"/>
</dbReference>
<feature type="compositionally biased region" description="Low complexity" evidence="2">
    <location>
        <begin position="134"/>
        <end position="147"/>
    </location>
</feature>
<dbReference type="InterPro" id="IPR013083">
    <property type="entry name" value="Znf_RING/FYVE/PHD"/>
</dbReference>
<dbReference type="InterPro" id="IPR001841">
    <property type="entry name" value="Znf_RING"/>
</dbReference>
<keyword evidence="1" id="KW-0863">Zinc-finger</keyword>
<dbReference type="PANTHER" id="PTHR31150">
    <property type="entry name" value="EXPRESSED PROTEIN"/>
    <property type="match status" value="1"/>
</dbReference>